<dbReference type="EMBL" id="REGN01000173">
    <property type="protein sequence ID" value="RNA43837.1"/>
    <property type="molecule type" value="Genomic_DNA"/>
</dbReference>
<evidence type="ECO:0000259" key="3">
    <source>
        <dbReference type="Pfam" id="PF00049"/>
    </source>
</evidence>
<dbReference type="InterPro" id="IPR022353">
    <property type="entry name" value="Insulin_CS"/>
</dbReference>
<evidence type="ECO:0000313" key="5">
    <source>
        <dbReference type="Proteomes" id="UP000276133"/>
    </source>
</evidence>
<dbReference type="AlphaFoldDB" id="A0A3M7T7F9"/>
<sequence>MNRSFYLFMLLVVKLFQSMVANVVTSSSQAILSNEIIMPDTFRDVSLNVKKFNNLNQIKNKRSLENEYFYQNFFNTENVRSNKSGQYCGEALYYLVEYYCIYIKQTSVYIPETDLDLVSVIYKRELSKENVVDDSLGIVNECCYNECKPNQLDKYCY</sequence>
<dbReference type="InterPro" id="IPR036438">
    <property type="entry name" value="Insulin-like_sf"/>
</dbReference>
<keyword evidence="2" id="KW-0732">Signal</keyword>
<comment type="caution">
    <text evidence="4">The sequence shown here is derived from an EMBL/GenBank/DDBJ whole genome shotgun (WGS) entry which is preliminary data.</text>
</comment>
<evidence type="ECO:0000256" key="1">
    <source>
        <dbReference type="ARBA" id="ARBA00009034"/>
    </source>
</evidence>
<keyword evidence="5" id="KW-1185">Reference proteome</keyword>
<protein>
    <recommendedName>
        <fullName evidence="3">Insulin-like domain-containing protein</fullName>
    </recommendedName>
</protein>
<organism evidence="4 5">
    <name type="scientific">Brachionus plicatilis</name>
    <name type="common">Marine rotifer</name>
    <name type="synonym">Brachionus muelleri</name>
    <dbReference type="NCBI Taxonomy" id="10195"/>
    <lineage>
        <taxon>Eukaryota</taxon>
        <taxon>Metazoa</taxon>
        <taxon>Spiralia</taxon>
        <taxon>Gnathifera</taxon>
        <taxon>Rotifera</taxon>
        <taxon>Eurotatoria</taxon>
        <taxon>Monogononta</taxon>
        <taxon>Pseudotrocha</taxon>
        <taxon>Ploima</taxon>
        <taxon>Brachionidae</taxon>
        <taxon>Brachionus</taxon>
    </lineage>
</organism>
<dbReference type="Gene3D" id="1.10.100.10">
    <property type="entry name" value="Insulin-like"/>
    <property type="match status" value="1"/>
</dbReference>
<dbReference type="GO" id="GO:0005179">
    <property type="term" value="F:hormone activity"/>
    <property type="evidence" value="ECO:0007669"/>
    <property type="project" value="InterPro"/>
</dbReference>
<name>A0A3M7T7F9_BRAPC</name>
<evidence type="ECO:0000256" key="2">
    <source>
        <dbReference type="SAM" id="SignalP"/>
    </source>
</evidence>
<gene>
    <name evidence="4" type="ORF">BpHYR1_026093</name>
</gene>
<dbReference type="InterPro" id="IPR016179">
    <property type="entry name" value="Insulin-like"/>
</dbReference>
<dbReference type="Pfam" id="PF00049">
    <property type="entry name" value="Insulin"/>
    <property type="match status" value="1"/>
</dbReference>
<feature type="signal peptide" evidence="2">
    <location>
        <begin position="1"/>
        <end position="21"/>
    </location>
</feature>
<dbReference type="GO" id="GO:0005576">
    <property type="term" value="C:extracellular region"/>
    <property type="evidence" value="ECO:0007669"/>
    <property type="project" value="InterPro"/>
</dbReference>
<dbReference type="SUPFAM" id="SSF56994">
    <property type="entry name" value="Insulin-like"/>
    <property type="match status" value="1"/>
</dbReference>
<comment type="similarity">
    <text evidence="1">Belongs to the insulin family.</text>
</comment>
<proteinExistence type="inferred from homology"/>
<accession>A0A3M7T7F9</accession>
<reference evidence="4 5" key="1">
    <citation type="journal article" date="2018" name="Sci. Rep.">
        <title>Genomic signatures of local adaptation to the degree of environmental predictability in rotifers.</title>
        <authorList>
            <person name="Franch-Gras L."/>
            <person name="Hahn C."/>
            <person name="Garcia-Roger E.M."/>
            <person name="Carmona M.J."/>
            <person name="Serra M."/>
            <person name="Gomez A."/>
        </authorList>
    </citation>
    <scope>NUCLEOTIDE SEQUENCE [LARGE SCALE GENOMIC DNA]</scope>
    <source>
        <strain evidence="4">HYR1</strain>
    </source>
</reference>
<dbReference type="Proteomes" id="UP000276133">
    <property type="component" value="Unassembled WGS sequence"/>
</dbReference>
<feature type="domain" description="Insulin-like" evidence="3">
    <location>
        <begin position="86"/>
        <end position="156"/>
    </location>
</feature>
<dbReference type="OrthoDB" id="10019596at2759"/>
<dbReference type="PROSITE" id="PS00262">
    <property type="entry name" value="INSULIN"/>
    <property type="match status" value="1"/>
</dbReference>
<evidence type="ECO:0000313" key="4">
    <source>
        <dbReference type="EMBL" id="RNA43837.1"/>
    </source>
</evidence>
<feature type="chain" id="PRO_5018215567" description="Insulin-like domain-containing protein" evidence="2">
    <location>
        <begin position="22"/>
        <end position="157"/>
    </location>
</feature>